<dbReference type="GO" id="GO:0016020">
    <property type="term" value="C:membrane"/>
    <property type="evidence" value="ECO:0007669"/>
    <property type="project" value="InterPro"/>
</dbReference>
<feature type="transmembrane region" description="Helical" evidence="2">
    <location>
        <begin position="119"/>
        <end position="139"/>
    </location>
</feature>
<feature type="transmembrane region" description="Helical" evidence="2">
    <location>
        <begin position="92"/>
        <end position="113"/>
    </location>
</feature>
<dbReference type="Gene3D" id="1.10.3730.20">
    <property type="match status" value="1"/>
</dbReference>
<reference evidence="4" key="1">
    <citation type="submission" date="2020-10" db="EMBL/GenBank/DDBJ databases">
        <authorList>
            <person name="Gilroy R."/>
        </authorList>
    </citation>
    <scope>NUCLEOTIDE SEQUENCE</scope>
    <source>
        <strain evidence="4">CHK183-6373</strain>
    </source>
</reference>
<reference evidence="4" key="2">
    <citation type="journal article" date="2021" name="PeerJ">
        <title>Extensive microbial diversity within the chicken gut microbiome revealed by metagenomics and culture.</title>
        <authorList>
            <person name="Gilroy R."/>
            <person name="Ravi A."/>
            <person name="Getino M."/>
            <person name="Pursley I."/>
            <person name="Horton D.L."/>
            <person name="Alikhan N.F."/>
            <person name="Baker D."/>
            <person name="Gharbi K."/>
            <person name="Hall N."/>
            <person name="Watson M."/>
            <person name="Adriaenssens E.M."/>
            <person name="Foster-Nyarko E."/>
            <person name="Jarju S."/>
            <person name="Secka A."/>
            <person name="Antonio M."/>
            <person name="Oren A."/>
            <person name="Chaudhuri R.R."/>
            <person name="La Ragione R."/>
            <person name="Hildebrand F."/>
            <person name="Pallen M.J."/>
        </authorList>
    </citation>
    <scope>NUCLEOTIDE SEQUENCE</scope>
    <source>
        <strain evidence="4">CHK183-6373</strain>
    </source>
</reference>
<evidence type="ECO:0000259" key="3">
    <source>
        <dbReference type="Pfam" id="PF00892"/>
    </source>
</evidence>
<accession>A0A9D1TD35</accession>
<gene>
    <name evidence="4" type="ORF">IAA64_07335</name>
</gene>
<feature type="domain" description="EamA" evidence="3">
    <location>
        <begin position="150"/>
        <end position="283"/>
    </location>
</feature>
<name>A0A9D1TD35_9FIRM</name>
<evidence type="ECO:0000313" key="4">
    <source>
        <dbReference type="EMBL" id="HIV27763.1"/>
    </source>
</evidence>
<proteinExistence type="inferred from homology"/>
<dbReference type="Proteomes" id="UP000886884">
    <property type="component" value="Unassembled WGS sequence"/>
</dbReference>
<evidence type="ECO:0000256" key="2">
    <source>
        <dbReference type="SAM" id="Phobius"/>
    </source>
</evidence>
<feature type="transmembrane region" description="Helical" evidence="2">
    <location>
        <begin position="35"/>
        <end position="55"/>
    </location>
</feature>
<dbReference type="InterPro" id="IPR037185">
    <property type="entry name" value="EmrE-like"/>
</dbReference>
<comment type="caution">
    <text evidence="4">The sequence shown here is derived from an EMBL/GenBank/DDBJ whole genome shotgun (WGS) entry which is preliminary data.</text>
</comment>
<feature type="transmembrane region" description="Helical" evidence="2">
    <location>
        <begin position="240"/>
        <end position="261"/>
    </location>
</feature>
<dbReference type="AlphaFoldDB" id="A0A9D1TD35"/>
<dbReference type="Pfam" id="PF00892">
    <property type="entry name" value="EamA"/>
    <property type="match status" value="1"/>
</dbReference>
<dbReference type="EMBL" id="DVOT01000133">
    <property type="protein sequence ID" value="HIV27763.1"/>
    <property type="molecule type" value="Genomic_DNA"/>
</dbReference>
<feature type="transmembrane region" description="Helical" evidence="2">
    <location>
        <begin position="146"/>
        <end position="164"/>
    </location>
</feature>
<dbReference type="SUPFAM" id="SSF103481">
    <property type="entry name" value="Multidrug resistance efflux transporter EmrE"/>
    <property type="match status" value="1"/>
</dbReference>
<keyword evidence="2" id="KW-0472">Membrane</keyword>
<evidence type="ECO:0000256" key="1">
    <source>
        <dbReference type="ARBA" id="ARBA00007362"/>
    </source>
</evidence>
<keyword evidence="2" id="KW-0812">Transmembrane</keyword>
<keyword evidence="2" id="KW-1133">Transmembrane helix</keyword>
<dbReference type="InterPro" id="IPR000620">
    <property type="entry name" value="EamA_dom"/>
</dbReference>
<feature type="transmembrane region" description="Helical" evidence="2">
    <location>
        <begin position="210"/>
        <end position="228"/>
    </location>
</feature>
<feature type="transmembrane region" description="Helical" evidence="2">
    <location>
        <begin position="179"/>
        <end position="198"/>
    </location>
</feature>
<organism evidence="4 5">
    <name type="scientific">Candidatus Ornithocaccomicrobium faecavium</name>
    <dbReference type="NCBI Taxonomy" id="2840890"/>
    <lineage>
        <taxon>Bacteria</taxon>
        <taxon>Bacillati</taxon>
        <taxon>Bacillota</taxon>
        <taxon>Clostridia</taxon>
        <taxon>Candidatus Ornithocaccomicrobium</taxon>
    </lineage>
</organism>
<sequence length="284" mass="29617">MEYVQLLLAVVLLAVDFAFVKLYQIRQGQGMRASLQYSAVQGLLCALVLFGINGFRLSATPFSLGMAFLSGALAMAYKLIGFRILAGAQMSLYTFFLLTGGMTVPFLWGVVFLGETISALRVAGLLIIAAAIFLSGAGGAKANGRLLGLCLAVFVLNGFVSVVAKEHQISAQAVGSGDFAVWTNLCSGLLGVALLPLAKKKAADPSFSPRLLPILLGSAVASGASYLLQLIGAKTLPATVLYPIITGGSVIFTALAGFVAFHERPSKKQLAGIALCFVGTCLFL</sequence>
<comment type="similarity">
    <text evidence="1">Belongs to the EamA transporter family.</text>
</comment>
<feature type="transmembrane region" description="Helical" evidence="2">
    <location>
        <begin position="61"/>
        <end position="80"/>
    </location>
</feature>
<evidence type="ECO:0000313" key="5">
    <source>
        <dbReference type="Proteomes" id="UP000886884"/>
    </source>
</evidence>
<feature type="transmembrane region" description="Helical" evidence="2">
    <location>
        <begin position="6"/>
        <end position="23"/>
    </location>
</feature>
<protein>
    <submittedName>
        <fullName evidence="4">DMT family transporter</fullName>
    </submittedName>
</protein>